<keyword evidence="3 5" id="KW-1133">Transmembrane helix</keyword>
<dbReference type="STRING" id="888061.AXF15_12350"/>
<evidence type="ECO:0000313" key="7">
    <source>
        <dbReference type="Proteomes" id="UP000063964"/>
    </source>
</evidence>
<keyword evidence="2 5" id="KW-0812">Transmembrane</keyword>
<name>A0A0X8JRR9_9BACT</name>
<keyword evidence="4 5" id="KW-0472">Membrane</keyword>
<protein>
    <submittedName>
        <fullName evidence="6">Conjugal transfer protein TrbD</fullName>
    </submittedName>
</protein>
<evidence type="ECO:0000256" key="5">
    <source>
        <dbReference type="SAM" id="Phobius"/>
    </source>
</evidence>
<dbReference type="Proteomes" id="UP000063964">
    <property type="component" value="Chromosome"/>
</dbReference>
<dbReference type="Pfam" id="PF05101">
    <property type="entry name" value="VirB3"/>
    <property type="match status" value="1"/>
</dbReference>
<organism evidence="6 7">
    <name type="scientific">Desulfomicrobium orale DSM 12838</name>
    <dbReference type="NCBI Taxonomy" id="888061"/>
    <lineage>
        <taxon>Bacteria</taxon>
        <taxon>Pseudomonadati</taxon>
        <taxon>Thermodesulfobacteriota</taxon>
        <taxon>Desulfovibrionia</taxon>
        <taxon>Desulfovibrionales</taxon>
        <taxon>Desulfomicrobiaceae</taxon>
        <taxon>Desulfomicrobium</taxon>
    </lineage>
</organism>
<dbReference type="OrthoDB" id="7063374at2"/>
<proteinExistence type="predicted"/>
<dbReference type="GO" id="GO:0016020">
    <property type="term" value="C:membrane"/>
    <property type="evidence" value="ECO:0007669"/>
    <property type="project" value="UniProtKB-SubCell"/>
</dbReference>
<dbReference type="NCBIfam" id="NF010395">
    <property type="entry name" value="PRK13823.1"/>
    <property type="match status" value="1"/>
</dbReference>
<dbReference type="InterPro" id="IPR007792">
    <property type="entry name" value="T4SS_VirB3/TrbD/AvhB"/>
</dbReference>
<dbReference type="EMBL" id="CP014230">
    <property type="protein sequence ID" value="AMD93812.1"/>
    <property type="molecule type" value="Genomic_DNA"/>
</dbReference>
<evidence type="ECO:0000313" key="6">
    <source>
        <dbReference type="EMBL" id="AMD93812.1"/>
    </source>
</evidence>
<evidence type="ECO:0000256" key="2">
    <source>
        <dbReference type="ARBA" id="ARBA00022692"/>
    </source>
</evidence>
<reference evidence="7" key="1">
    <citation type="submission" date="2016-02" db="EMBL/GenBank/DDBJ databases">
        <authorList>
            <person name="Holder M.E."/>
            <person name="Ajami N.J."/>
            <person name="Petrosino J.F."/>
        </authorList>
    </citation>
    <scope>NUCLEOTIDE SEQUENCE [LARGE SCALE GENOMIC DNA]</scope>
    <source>
        <strain evidence="7">DSM 12838</strain>
    </source>
</reference>
<evidence type="ECO:0000256" key="1">
    <source>
        <dbReference type="ARBA" id="ARBA00004370"/>
    </source>
</evidence>
<keyword evidence="7" id="KW-1185">Reference proteome</keyword>
<dbReference type="AlphaFoldDB" id="A0A0X8JRR9"/>
<accession>A0A0X8JRR9</accession>
<feature type="transmembrane region" description="Helical" evidence="5">
    <location>
        <begin position="25"/>
        <end position="58"/>
    </location>
</feature>
<dbReference type="KEGG" id="doa:AXF15_12350"/>
<evidence type="ECO:0000256" key="4">
    <source>
        <dbReference type="ARBA" id="ARBA00023136"/>
    </source>
</evidence>
<comment type="subcellular location">
    <subcellularLocation>
        <location evidence="1">Membrane</location>
    </subcellularLocation>
</comment>
<dbReference type="RefSeq" id="WP_066608068.1">
    <property type="nucleotide sequence ID" value="NZ_CP014230.1"/>
</dbReference>
<gene>
    <name evidence="6" type="ORF">AXF15_12350</name>
</gene>
<evidence type="ECO:0000256" key="3">
    <source>
        <dbReference type="ARBA" id="ARBA00022989"/>
    </source>
</evidence>
<sequence>METRTIHQSLHRQAHVLGGEREPVMISALIALLVGLGGLTFLSITVSILFWIVAIFCLRGMAQRDPIMTKVWLRHVSQQPVYLAKSSRWRGSLGGYKC</sequence>